<name>A0A4Y7U055_COPMI</name>
<proteinExistence type="predicted"/>
<keyword evidence="3" id="KW-1185">Reference proteome</keyword>
<protein>
    <submittedName>
        <fullName evidence="2">Uncharacterized protein</fullName>
    </submittedName>
</protein>
<evidence type="ECO:0000313" key="2">
    <source>
        <dbReference type="EMBL" id="TEB39800.1"/>
    </source>
</evidence>
<dbReference type="EMBL" id="QPFP01000001">
    <property type="protein sequence ID" value="TEB39800.1"/>
    <property type="molecule type" value="Genomic_DNA"/>
</dbReference>
<gene>
    <name evidence="2" type="ORF">FA13DRAFT_1724021</name>
</gene>
<sequence>MASEPVRSCPRATGGGEDGAIPPDPLEYCSDSLKRPRMAGPPRKSREMTYWPSMFSKASFTLRACSSPARPLARTSLSQFPVIPPEWASKGLSSTSFPLTRPFTLQTTIKDD</sequence>
<dbReference type="Proteomes" id="UP000298030">
    <property type="component" value="Unassembled WGS sequence"/>
</dbReference>
<evidence type="ECO:0000313" key="3">
    <source>
        <dbReference type="Proteomes" id="UP000298030"/>
    </source>
</evidence>
<feature type="region of interest" description="Disordered" evidence="1">
    <location>
        <begin position="1"/>
        <end position="25"/>
    </location>
</feature>
<dbReference type="AlphaFoldDB" id="A0A4Y7U055"/>
<organism evidence="2 3">
    <name type="scientific">Coprinellus micaceus</name>
    <name type="common">Glistening ink-cap mushroom</name>
    <name type="synonym">Coprinus micaceus</name>
    <dbReference type="NCBI Taxonomy" id="71717"/>
    <lineage>
        <taxon>Eukaryota</taxon>
        <taxon>Fungi</taxon>
        <taxon>Dikarya</taxon>
        <taxon>Basidiomycota</taxon>
        <taxon>Agaricomycotina</taxon>
        <taxon>Agaricomycetes</taxon>
        <taxon>Agaricomycetidae</taxon>
        <taxon>Agaricales</taxon>
        <taxon>Agaricineae</taxon>
        <taxon>Psathyrellaceae</taxon>
        <taxon>Coprinellus</taxon>
    </lineage>
</organism>
<reference evidence="2 3" key="1">
    <citation type="journal article" date="2019" name="Nat. Ecol. Evol.">
        <title>Megaphylogeny resolves global patterns of mushroom evolution.</title>
        <authorList>
            <person name="Varga T."/>
            <person name="Krizsan K."/>
            <person name="Foldi C."/>
            <person name="Dima B."/>
            <person name="Sanchez-Garcia M."/>
            <person name="Sanchez-Ramirez S."/>
            <person name="Szollosi G.J."/>
            <person name="Szarkandi J.G."/>
            <person name="Papp V."/>
            <person name="Albert L."/>
            <person name="Andreopoulos W."/>
            <person name="Angelini C."/>
            <person name="Antonin V."/>
            <person name="Barry K.W."/>
            <person name="Bougher N.L."/>
            <person name="Buchanan P."/>
            <person name="Buyck B."/>
            <person name="Bense V."/>
            <person name="Catcheside P."/>
            <person name="Chovatia M."/>
            <person name="Cooper J."/>
            <person name="Damon W."/>
            <person name="Desjardin D."/>
            <person name="Finy P."/>
            <person name="Geml J."/>
            <person name="Haridas S."/>
            <person name="Hughes K."/>
            <person name="Justo A."/>
            <person name="Karasinski D."/>
            <person name="Kautmanova I."/>
            <person name="Kiss B."/>
            <person name="Kocsube S."/>
            <person name="Kotiranta H."/>
            <person name="LaButti K.M."/>
            <person name="Lechner B.E."/>
            <person name="Liimatainen K."/>
            <person name="Lipzen A."/>
            <person name="Lukacs Z."/>
            <person name="Mihaltcheva S."/>
            <person name="Morgado L.N."/>
            <person name="Niskanen T."/>
            <person name="Noordeloos M.E."/>
            <person name="Ohm R.A."/>
            <person name="Ortiz-Santana B."/>
            <person name="Ovrebo C."/>
            <person name="Racz N."/>
            <person name="Riley R."/>
            <person name="Savchenko A."/>
            <person name="Shiryaev A."/>
            <person name="Soop K."/>
            <person name="Spirin V."/>
            <person name="Szebenyi C."/>
            <person name="Tomsovsky M."/>
            <person name="Tulloss R.E."/>
            <person name="Uehling J."/>
            <person name="Grigoriev I.V."/>
            <person name="Vagvolgyi C."/>
            <person name="Papp T."/>
            <person name="Martin F.M."/>
            <person name="Miettinen O."/>
            <person name="Hibbett D.S."/>
            <person name="Nagy L.G."/>
        </authorList>
    </citation>
    <scope>NUCLEOTIDE SEQUENCE [LARGE SCALE GENOMIC DNA]</scope>
    <source>
        <strain evidence="2 3">FP101781</strain>
    </source>
</reference>
<evidence type="ECO:0000256" key="1">
    <source>
        <dbReference type="SAM" id="MobiDB-lite"/>
    </source>
</evidence>
<accession>A0A4Y7U055</accession>
<comment type="caution">
    <text evidence="2">The sequence shown here is derived from an EMBL/GenBank/DDBJ whole genome shotgun (WGS) entry which is preliminary data.</text>
</comment>